<keyword evidence="3" id="KW-0436">Ligase</keyword>
<dbReference type="InterPro" id="IPR000873">
    <property type="entry name" value="AMP-dep_synth/lig_dom"/>
</dbReference>
<dbReference type="PANTHER" id="PTHR43767:SF1">
    <property type="entry name" value="NONRIBOSOMAL PEPTIDE SYNTHASE PES1 (EUROFUNG)-RELATED"/>
    <property type="match status" value="1"/>
</dbReference>
<dbReference type="AlphaFoldDB" id="X0QD89"/>
<dbReference type="RefSeq" id="WP_052033665.1">
    <property type="nucleotide sequence ID" value="NZ_BAWF01000093.1"/>
</dbReference>
<dbReference type="EMBL" id="BAWF01000093">
    <property type="protein sequence ID" value="GAF49527.1"/>
    <property type="molecule type" value="Genomic_DNA"/>
</dbReference>
<feature type="domain" description="AMP-binding enzyme C-terminal" evidence="2">
    <location>
        <begin position="435"/>
        <end position="510"/>
    </location>
</feature>
<dbReference type="PROSITE" id="PS00455">
    <property type="entry name" value="AMP_BINDING"/>
    <property type="match status" value="1"/>
</dbReference>
<dbReference type="Gene3D" id="3.30.300.30">
    <property type="match status" value="1"/>
</dbReference>
<feature type="domain" description="AMP-dependent synthetase/ligase" evidence="1">
    <location>
        <begin position="16"/>
        <end position="385"/>
    </location>
</feature>
<dbReference type="OrthoDB" id="9803968at2"/>
<dbReference type="PANTHER" id="PTHR43767">
    <property type="entry name" value="LONG-CHAIN-FATTY-ACID--COA LIGASE"/>
    <property type="match status" value="1"/>
</dbReference>
<dbReference type="SUPFAM" id="SSF56801">
    <property type="entry name" value="Acetyl-CoA synthetase-like"/>
    <property type="match status" value="1"/>
</dbReference>
<accession>X0QD89</accession>
<comment type="caution">
    <text evidence="3">The sequence shown here is derived from an EMBL/GenBank/DDBJ whole genome shotgun (WGS) entry which is preliminary data.</text>
</comment>
<keyword evidence="4" id="KW-1185">Reference proteome</keyword>
<dbReference type="InterPro" id="IPR025110">
    <property type="entry name" value="AMP-bd_C"/>
</dbReference>
<proteinExistence type="predicted"/>
<organism evidence="3 4">
    <name type="scientific">Rhodococcus wratislaviensis NBRC 100605</name>
    <dbReference type="NCBI Taxonomy" id="1219028"/>
    <lineage>
        <taxon>Bacteria</taxon>
        <taxon>Bacillati</taxon>
        <taxon>Actinomycetota</taxon>
        <taxon>Actinomycetes</taxon>
        <taxon>Mycobacteriales</taxon>
        <taxon>Nocardiaceae</taxon>
        <taxon>Rhodococcus</taxon>
    </lineage>
</organism>
<evidence type="ECO:0000313" key="3">
    <source>
        <dbReference type="EMBL" id="GAF49527.1"/>
    </source>
</evidence>
<sequence length="533" mass="57095">MTDRTVPTSVLESWATRCASAPDRVAVSYFDQEFTVTESDRLADGIASALEADGVGPGDLVGIALQNVPQFVWSILALWKLRASVLLINPMYQDAELDHLLEDSGAVGVIADFDSTPHLRRSCERRGIKWWHTSVTVLAQQEGATDPEDLLTRARDGKARRTNRALPTPDSCALLTYTSGTTGPPKGAINTHAGVVTAATSFARIAVVDDTDVVLAMAPMFHITGAVINAMLAITTGAQLVMIGRFDPETAIGEIRRREVSFSVAAITAYLALANQPTASPADFRTIRAFYSGGAPVSPATAERLEAATGHYIHNVYGMTETTSAVIAVPLGSRAPVDPMTGVLSVGKAMDSVDAHVIDDQHQRLAPGVQGELVLSGPSVVPGYWKNADATEGAFVDGALRTGDGAVIDRHGWVFLVDRLKDQINTSGYKVWPREVEEVLLAFDGVREAAVVGAPDDYRGERVVAYVVADPGATPTDAQMQAFARERLAAYKVPREIHTVASLPTTASGKVQRRRLRSSSVWDLSPTTPRNTI</sequence>
<reference evidence="3 4" key="1">
    <citation type="submission" date="2014-02" db="EMBL/GenBank/DDBJ databases">
        <title>Whole genome shotgun sequence of Rhodococcus wratislaviensis NBRC 100605.</title>
        <authorList>
            <person name="Hosoyama A."/>
            <person name="Tsuchikane K."/>
            <person name="Yoshida I."/>
            <person name="Ohji S."/>
            <person name="Ichikawa N."/>
            <person name="Yamazoe A."/>
            <person name="Fujita N."/>
        </authorList>
    </citation>
    <scope>NUCLEOTIDE SEQUENCE [LARGE SCALE GENOMIC DNA]</scope>
    <source>
        <strain evidence="3 4">NBRC 100605</strain>
    </source>
</reference>
<dbReference type="Proteomes" id="UP000019491">
    <property type="component" value="Unassembled WGS sequence"/>
</dbReference>
<dbReference type="InterPro" id="IPR020845">
    <property type="entry name" value="AMP-binding_CS"/>
</dbReference>
<dbReference type="Pfam" id="PF00501">
    <property type="entry name" value="AMP-binding"/>
    <property type="match status" value="1"/>
</dbReference>
<dbReference type="GO" id="GO:0016878">
    <property type="term" value="F:acid-thiol ligase activity"/>
    <property type="evidence" value="ECO:0007669"/>
    <property type="project" value="UniProtKB-ARBA"/>
</dbReference>
<evidence type="ECO:0000259" key="2">
    <source>
        <dbReference type="Pfam" id="PF13193"/>
    </source>
</evidence>
<protein>
    <submittedName>
        <fullName evidence="3">Putative fatty-acid--CoA ligase</fullName>
    </submittedName>
</protein>
<gene>
    <name evidence="3" type="ORF">RW1_093_00140</name>
</gene>
<dbReference type="Gene3D" id="3.40.50.12780">
    <property type="entry name" value="N-terminal domain of ligase-like"/>
    <property type="match status" value="1"/>
</dbReference>
<dbReference type="InterPro" id="IPR042099">
    <property type="entry name" value="ANL_N_sf"/>
</dbReference>
<dbReference type="InterPro" id="IPR045851">
    <property type="entry name" value="AMP-bd_C_sf"/>
</dbReference>
<evidence type="ECO:0000313" key="4">
    <source>
        <dbReference type="Proteomes" id="UP000019491"/>
    </source>
</evidence>
<dbReference type="InterPro" id="IPR050237">
    <property type="entry name" value="ATP-dep_AMP-bd_enzyme"/>
</dbReference>
<name>X0QD89_RHOWR</name>
<evidence type="ECO:0000259" key="1">
    <source>
        <dbReference type="Pfam" id="PF00501"/>
    </source>
</evidence>
<dbReference type="Pfam" id="PF13193">
    <property type="entry name" value="AMP-binding_C"/>
    <property type="match status" value="1"/>
</dbReference>